<dbReference type="InterPro" id="IPR027417">
    <property type="entry name" value="P-loop_NTPase"/>
</dbReference>
<dbReference type="OrthoDB" id="5914890at2759"/>
<gene>
    <name evidence="1" type="ORF">NLS_LOCUS3601</name>
</gene>
<accession>A0A3P6TDF7</accession>
<dbReference type="Gene3D" id="3.40.50.300">
    <property type="entry name" value="P-loop containing nucleotide triphosphate hydrolases"/>
    <property type="match status" value="1"/>
</dbReference>
<protein>
    <submittedName>
        <fullName evidence="1">Uncharacterized protein</fullName>
    </submittedName>
</protein>
<evidence type="ECO:0000313" key="2">
    <source>
        <dbReference type="Proteomes" id="UP000277928"/>
    </source>
</evidence>
<dbReference type="Pfam" id="PF08477">
    <property type="entry name" value="Roc"/>
    <property type="match status" value="1"/>
</dbReference>
<organism evidence="1 2">
    <name type="scientific">Litomosoides sigmodontis</name>
    <name type="common">Filarial nematode worm</name>
    <dbReference type="NCBI Taxonomy" id="42156"/>
    <lineage>
        <taxon>Eukaryota</taxon>
        <taxon>Metazoa</taxon>
        <taxon>Ecdysozoa</taxon>
        <taxon>Nematoda</taxon>
        <taxon>Chromadorea</taxon>
        <taxon>Rhabditida</taxon>
        <taxon>Spirurina</taxon>
        <taxon>Spiruromorpha</taxon>
        <taxon>Filarioidea</taxon>
        <taxon>Onchocercidae</taxon>
        <taxon>Litomosoides</taxon>
    </lineage>
</organism>
<name>A0A3P6TDF7_LITSI</name>
<dbReference type="Proteomes" id="UP000277928">
    <property type="component" value="Unassembled WGS sequence"/>
</dbReference>
<sequence length="184" mass="20139">MKSLEKGHDVIPSSTVGCAVSVIAHQYRAGTIDEQTELIELWDIGGSTVHQKASVNFFDGATGAILVHDLSNKKSESNLSQWVALLRGESSLPSLISSFTSSGSRFLLSDIESTPMPTLIVGCKSDLAPERAKQTAYDRIFLNCRRPILPGSTVRIILSKFFDSVVDRKKMSTAGDRRRKIIIT</sequence>
<dbReference type="STRING" id="42156.A0A3P6TDF7"/>
<evidence type="ECO:0000313" key="1">
    <source>
        <dbReference type="EMBL" id="VDK77280.1"/>
    </source>
</evidence>
<dbReference type="SUPFAM" id="SSF52540">
    <property type="entry name" value="P-loop containing nucleoside triphosphate hydrolases"/>
    <property type="match status" value="1"/>
</dbReference>
<dbReference type="AlphaFoldDB" id="A0A3P6TDF7"/>
<keyword evidence="2" id="KW-1185">Reference proteome</keyword>
<dbReference type="EMBL" id="UYRX01000201">
    <property type="protein sequence ID" value="VDK77280.1"/>
    <property type="molecule type" value="Genomic_DNA"/>
</dbReference>
<proteinExistence type="predicted"/>
<reference evidence="1 2" key="1">
    <citation type="submission" date="2018-08" db="EMBL/GenBank/DDBJ databases">
        <authorList>
            <person name="Laetsch R D."/>
            <person name="Stevens L."/>
            <person name="Kumar S."/>
            <person name="Blaxter L. M."/>
        </authorList>
    </citation>
    <scope>NUCLEOTIDE SEQUENCE [LARGE SCALE GENOMIC DNA]</scope>
</reference>
<dbReference type="OMA" id="THLICQQ"/>